<dbReference type="PRINTS" id="PR00068">
    <property type="entry name" value="CUZNDISMTASE"/>
</dbReference>
<keyword evidence="1" id="KW-0186">Copper</keyword>
<dbReference type="Proteomes" id="UP001652624">
    <property type="component" value="Chromosome 3"/>
</dbReference>
<feature type="domain" description="Superoxide dismutase copper/zinc binding" evidence="3">
    <location>
        <begin position="73"/>
        <end position="205"/>
    </location>
</feature>
<comment type="similarity">
    <text evidence="1">Belongs to the Cu-Zn superoxide dismutase family.</text>
</comment>
<organism evidence="4 5">
    <name type="scientific">Erinaceus europaeus</name>
    <name type="common">Western European hedgehog</name>
    <dbReference type="NCBI Taxonomy" id="9365"/>
    <lineage>
        <taxon>Eukaryota</taxon>
        <taxon>Metazoa</taxon>
        <taxon>Chordata</taxon>
        <taxon>Craniata</taxon>
        <taxon>Vertebrata</taxon>
        <taxon>Euteleostomi</taxon>
        <taxon>Mammalia</taxon>
        <taxon>Eutheria</taxon>
        <taxon>Laurasiatheria</taxon>
        <taxon>Eulipotyphla</taxon>
        <taxon>Erinaceidae</taxon>
        <taxon>Erinaceinae</taxon>
        <taxon>Erinaceus</taxon>
    </lineage>
</organism>
<dbReference type="SUPFAM" id="SSF49329">
    <property type="entry name" value="Cu,Zn superoxide dismutase-like"/>
    <property type="match status" value="1"/>
</dbReference>
<comment type="function">
    <text evidence="1">Destroys radicals which are normally produced within the cells and which are toxic to biological systems.</text>
</comment>
<protein>
    <recommendedName>
        <fullName evidence="1">Superoxide dismutase [Cu-Zn]</fullName>
        <ecNumber evidence="1">1.15.1.1</ecNumber>
    </recommendedName>
</protein>
<keyword evidence="1" id="KW-0560">Oxidoreductase</keyword>
<comment type="cofactor">
    <cofactor evidence="1">
        <name>Cu cation</name>
        <dbReference type="ChEBI" id="CHEBI:23378"/>
    </cofactor>
    <text evidence="1">Binds 1 copper ion per subunit.</text>
</comment>
<dbReference type="PANTHER" id="PTHR10003">
    <property type="entry name" value="SUPEROXIDE DISMUTASE CU-ZN -RELATED"/>
    <property type="match status" value="1"/>
</dbReference>
<keyword evidence="2" id="KW-0732">Signal</keyword>
<dbReference type="Pfam" id="PF00080">
    <property type="entry name" value="Sod_Cu"/>
    <property type="match status" value="1"/>
</dbReference>
<keyword evidence="1" id="KW-0862">Zinc</keyword>
<evidence type="ECO:0000313" key="4">
    <source>
        <dbReference type="Proteomes" id="UP001652624"/>
    </source>
</evidence>
<accession>A0ABM3X5Z6</accession>
<name>A0ABM3X5Z6_ERIEU</name>
<dbReference type="RefSeq" id="XP_060044252.1">
    <property type="nucleotide sequence ID" value="XM_060188269.1"/>
</dbReference>
<feature type="signal peptide" evidence="2">
    <location>
        <begin position="1"/>
        <end position="17"/>
    </location>
</feature>
<dbReference type="EC" id="1.15.1.1" evidence="1"/>
<evidence type="ECO:0000259" key="3">
    <source>
        <dbReference type="Pfam" id="PF00080"/>
    </source>
</evidence>
<evidence type="ECO:0000256" key="2">
    <source>
        <dbReference type="SAM" id="SignalP"/>
    </source>
</evidence>
<dbReference type="InterPro" id="IPR024134">
    <property type="entry name" value="SOD_Cu/Zn_/chaperone"/>
</dbReference>
<dbReference type="InterPro" id="IPR001424">
    <property type="entry name" value="SOD_Cu_Zn_dom"/>
</dbReference>
<dbReference type="Gene3D" id="2.60.40.200">
    <property type="entry name" value="Superoxide dismutase, copper/zinc binding domain"/>
    <property type="match status" value="1"/>
</dbReference>
<comment type="cofactor">
    <cofactor evidence="1">
        <name>Zn(2+)</name>
        <dbReference type="ChEBI" id="CHEBI:29105"/>
    </cofactor>
    <text evidence="1">Binds 1 zinc ion per subunit.</text>
</comment>
<dbReference type="PROSITE" id="PS00332">
    <property type="entry name" value="SOD_CU_ZN_2"/>
    <property type="match status" value="1"/>
</dbReference>
<comment type="catalytic activity">
    <reaction evidence="1">
        <text>2 superoxide + 2 H(+) = H2O2 + O2</text>
        <dbReference type="Rhea" id="RHEA:20696"/>
        <dbReference type="ChEBI" id="CHEBI:15378"/>
        <dbReference type="ChEBI" id="CHEBI:15379"/>
        <dbReference type="ChEBI" id="CHEBI:16240"/>
        <dbReference type="ChEBI" id="CHEBI:18421"/>
        <dbReference type="EC" id="1.15.1.1"/>
    </reaction>
</comment>
<dbReference type="InterPro" id="IPR036423">
    <property type="entry name" value="SOD-like_Cu/Zn_dom_sf"/>
</dbReference>
<feature type="chain" id="PRO_5047120129" description="Superoxide dismutase [Cu-Zn]" evidence="2">
    <location>
        <begin position="18"/>
        <end position="232"/>
    </location>
</feature>
<gene>
    <name evidence="5" type="primary">SOD3</name>
</gene>
<dbReference type="GeneID" id="103124395"/>
<sequence length="232" mass="24834">MLALLWVGLLLAPGAWARSLSTVEQIRDTHAKVTELWQGLRRRWGEGLGDNTSLHACCAMQPSRSLQPGQPHVTGQVLFRQLQPGAGLDAYFDLEGFPEEMSGLGRPIHVHHFGDVSQGCQAAGGHYNPLSVPHPGHPGDFGNFRVRDGRLRRLRANLTAALSGPHSILGRALVLHAGVDDLGRGGDPASLEHGNSGPRLACCVVSLCPAELWGNLQHRRGQQRGGGEGQAS</sequence>
<proteinExistence type="inferred from homology"/>
<dbReference type="InterPro" id="IPR018152">
    <property type="entry name" value="SOD_Cu/Zn_BS"/>
</dbReference>
<keyword evidence="4" id="KW-1185">Reference proteome</keyword>
<reference evidence="5" key="1">
    <citation type="submission" date="2025-08" db="UniProtKB">
        <authorList>
            <consortium name="RefSeq"/>
        </authorList>
    </citation>
    <scope>IDENTIFICATION</scope>
</reference>
<keyword evidence="1" id="KW-0479">Metal-binding</keyword>
<evidence type="ECO:0000256" key="1">
    <source>
        <dbReference type="RuleBase" id="RU000393"/>
    </source>
</evidence>
<evidence type="ECO:0000313" key="5">
    <source>
        <dbReference type="RefSeq" id="XP_060044252.1"/>
    </source>
</evidence>